<dbReference type="Proteomes" id="UP000054217">
    <property type="component" value="Unassembled WGS sequence"/>
</dbReference>
<dbReference type="EMBL" id="KN831988">
    <property type="protein sequence ID" value="KIO01384.1"/>
    <property type="molecule type" value="Genomic_DNA"/>
</dbReference>
<organism evidence="1 2">
    <name type="scientific">Pisolithus tinctorius Marx 270</name>
    <dbReference type="NCBI Taxonomy" id="870435"/>
    <lineage>
        <taxon>Eukaryota</taxon>
        <taxon>Fungi</taxon>
        <taxon>Dikarya</taxon>
        <taxon>Basidiomycota</taxon>
        <taxon>Agaricomycotina</taxon>
        <taxon>Agaricomycetes</taxon>
        <taxon>Agaricomycetidae</taxon>
        <taxon>Boletales</taxon>
        <taxon>Sclerodermatineae</taxon>
        <taxon>Pisolithaceae</taxon>
        <taxon>Pisolithus</taxon>
    </lineage>
</organism>
<evidence type="ECO:0000313" key="2">
    <source>
        <dbReference type="Proteomes" id="UP000054217"/>
    </source>
</evidence>
<keyword evidence="2" id="KW-1185">Reference proteome</keyword>
<dbReference type="HOGENOM" id="CLU_3033380_0_0_1"/>
<name>A0A0C3P269_PISTI</name>
<sequence length="55" mass="5954">MDSWYIPVWSSAPTSEVLVGKVGKEGEYDGADGDKTTQNIFHSPVCGSLVSQDYT</sequence>
<protein>
    <submittedName>
        <fullName evidence="1">Uncharacterized protein</fullName>
    </submittedName>
</protein>
<evidence type="ECO:0000313" key="1">
    <source>
        <dbReference type="EMBL" id="KIO01384.1"/>
    </source>
</evidence>
<reference evidence="1 2" key="1">
    <citation type="submission" date="2014-04" db="EMBL/GenBank/DDBJ databases">
        <authorList>
            <consortium name="DOE Joint Genome Institute"/>
            <person name="Kuo A."/>
            <person name="Kohler A."/>
            <person name="Costa M.D."/>
            <person name="Nagy L.G."/>
            <person name="Floudas D."/>
            <person name="Copeland A."/>
            <person name="Barry K.W."/>
            <person name="Cichocki N."/>
            <person name="Veneault-Fourrey C."/>
            <person name="LaButti K."/>
            <person name="Lindquist E.A."/>
            <person name="Lipzen A."/>
            <person name="Lundell T."/>
            <person name="Morin E."/>
            <person name="Murat C."/>
            <person name="Sun H."/>
            <person name="Tunlid A."/>
            <person name="Henrissat B."/>
            <person name="Grigoriev I.V."/>
            <person name="Hibbett D.S."/>
            <person name="Martin F."/>
            <person name="Nordberg H.P."/>
            <person name="Cantor M.N."/>
            <person name="Hua S.X."/>
        </authorList>
    </citation>
    <scope>NUCLEOTIDE SEQUENCE [LARGE SCALE GENOMIC DNA]</scope>
    <source>
        <strain evidence="1 2">Marx 270</strain>
    </source>
</reference>
<dbReference type="AlphaFoldDB" id="A0A0C3P269"/>
<proteinExistence type="predicted"/>
<reference evidence="2" key="2">
    <citation type="submission" date="2015-01" db="EMBL/GenBank/DDBJ databases">
        <title>Evolutionary Origins and Diversification of the Mycorrhizal Mutualists.</title>
        <authorList>
            <consortium name="DOE Joint Genome Institute"/>
            <consortium name="Mycorrhizal Genomics Consortium"/>
            <person name="Kohler A."/>
            <person name="Kuo A."/>
            <person name="Nagy L.G."/>
            <person name="Floudas D."/>
            <person name="Copeland A."/>
            <person name="Barry K.W."/>
            <person name="Cichocki N."/>
            <person name="Veneault-Fourrey C."/>
            <person name="LaButti K."/>
            <person name="Lindquist E.A."/>
            <person name="Lipzen A."/>
            <person name="Lundell T."/>
            <person name="Morin E."/>
            <person name="Murat C."/>
            <person name="Riley R."/>
            <person name="Ohm R."/>
            <person name="Sun H."/>
            <person name="Tunlid A."/>
            <person name="Henrissat B."/>
            <person name="Grigoriev I.V."/>
            <person name="Hibbett D.S."/>
            <person name="Martin F."/>
        </authorList>
    </citation>
    <scope>NUCLEOTIDE SEQUENCE [LARGE SCALE GENOMIC DNA]</scope>
    <source>
        <strain evidence="2">Marx 270</strain>
    </source>
</reference>
<gene>
    <name evidence="1" type="ORF">M404DRAFT_1003081</name>
</gene>
<dbReference type="InParanoid" id="A0A0C3P269"/>
<accession>A0A0C3P269</accession>